<proteinExistence type="predicted"/>
<dbReference type="Proteomes" id="UP000701801">
    <property type="component" value="Unassembled WGS sequence"/>
</dbReference>
<dbReference type="AlphaFoldDB" id="A0A9N9LSJ6"/>
<comment type="caution">
    <text evidence="1">The sequence shown here is derived from an EMBL/GenBank/DDBJ whole genome shotgun (WGS) entry which is preliminary data.</text>
</comment>
<gene>
    <name evidence="1" type="ORF">HYALB_00008434</name>
</gene>
<evidence type="ECO:0000313" key="1">
    <source>
        <dbReference type="EMBL" id="CAG8976776.1"/>
    </source>
</evidence>
<name>A0A9N9LSJ6_9HELO</name>
<accession>A0A9N9LSJ6</accession>
<dbReference type="OrthoDB" id="432970at2759"/>
<organism evidence="1 2">
    <name type="scientific">Hymenoscyphus albidus</name>
    <dbReference type="NCBI Taxonomy" id="595503"/>
    <lineage>
        <taxon>Eukaryota</taxon>
        <taxon>Fungi</taxon>
        <taxon>Dikarya</taxon>
        <taxon>Ascomycota</taxon>
        <taxon>Pezizomycotina</taxon>
        <taxon>Leotiomycetes</taxon>
        <taxon>Helotiales</taxon>
        <taxon>Helotiaceae</taxon>
        <taxon>Hymenoscyphus</taxon>
    </lineage>
</organism>
<reference evidence="1" key="1">
    <citation type="submission" date="2021-07" db="EMBL/GenBank/DDBJ databases">
        <authorList>
            <person name="Durling M."/>
        </authorList>
    </citation>
    <scope>NUCLEOTIDE SEQUENCE</scope>
</reference>
<sequence length="382" mass="43319">MPPKTMNSGQAAIEPIPLRSLIVLLKHEMNTFDPKWSTTRLKDTTFLQDSEVREKRSRLMETLTQNPAAPKTEMHMLHQDTRIPPTPGSITSGASEEFFQPNSNAYYAEEILGKRSEEIFQITRNNGRCYTAAQVFKEFLALCPKDQKLSFRLDGEDELVEVAIGSCEVEEYRVYGSKSKIYIALYRNDHRTPKLYRAEPDGTSNHVIIRISHLRQSTPVVVDMTSMQYGNDAGRGTHGEPYILSTYSQWEERMLKFHDRLERIFRGNLLSQKVPNHTDGVRIDLLWGWAGSALNKWRRKNFSPWCAYCGLGAADTLGGKDKMNIKNFIWGYISKSVRVWKLKGGATNEVFSILGNVDSLVSVAKVRSDLTANSTCAVSKPE</sequence>
<dbReference type="EMBL" id="CAJVRM010000190">
    <property type="protein sequence ID" value="CAG8976776.1"/>
    <property type="molecule type" value="Genomic_DNA"/>
</dbReference>
<protein>
    <submittedName>
        <fullName evidence="1">Uncharacterized protein</fullName>
    </submittedName>
</protein>
<keyword evidence="2" id="KW-1185">Reference proteome</keyword>
<evidence type="ECO:0000313" key="2">
    <source>
        <dbReference type="Proteomes" id="UP000701801"/>
    </source>
</evidence>